<gene>
    <name evidence="1" type="ORF">HNR42_002503</name>
</gene>
<keyword evidence="2" id="KW-1185">Reference proteome</keyword>
<organism evidence="1 2">
    <name type="scientific">Deinobacterium chartae</name>
    <dbReference type="NCBI Taxonomy" id="521158"/>
    <lineage>
        <taxon>Bacteria</taxon>
        <taxon>Thermotogati</taxon>
        <taxon>Deinococcota</taxon>
        <taxon>Deinococci</taxon>
        <taxon>Deinococcales</taxon>
        <taxon>Deinococcaceae</taxon>
        <taxon>Deinobacterium</taxon>
    </lineage>
</organism>
<accession>A0A841I089</accession>
<comment type="caution">
    <text evidence="1">The sequence shown here is derived from an EMBL/GenBank/DDBJ whole genome shotgun (WGS) entry which is preliminary data.</text>
</comment>
<sequence>MYHLSIPLNCKSLPNGHVRLPAQGLPRRDLEALLCALSAQGEANCISARAGRGVRVFTVERCDSLRHPTYFLLGQTDVGDGVPWVWRA</sequence>
<dbReference type="Proteomes" id="UP000569951">
    <property type="component" value="Unassembled WGS sequence"/>
</dbReference>
<proteinExistence type="predicted"/>
<dbReference type="RefSeq" id="WP_183987823.1">
    <property type="nucleotide sequence ID" value="NZ_JACHHG010000009.1"/>
</dbReference>
<protein>
    <submittedName>
        <fullName evidence="1">Uncharacterized protein</fullName>
    </submittedName>
</protein>
<evidence type="ECO:0000313" key="1">
    <source>
        <dbReference type="EMBL" id="MBB6099067.1"/>
    </source>
</evidence>
<evidence type="ECO:0000313" key="2">
    <source>
        <dbReference type="Proteomes" id="UP000569951"/>
    </source>
</evidence>
<dbReference type="EMBL" id="JACHHG010000009">
    <property type="protein sequence ID" value="MBB6099067.1"/>
    <property type="molecule type" value="Genomic_DNA"/>
</dbReference>
<dbReference type="AlphaFoldDB" id="A0A841I089"/>
<reference evidence="1 2" key="1">
    <citation type="submission" date="2020-08" db="EMBL/GenBank/DDBJ databases">
        <title>Genomic Encyclopedia of Type Strains, Phase IV (KMG-IV): sequencing the most valuable type-strain genomes for metagenomic binning, comparative biology and taxonomic classification.</title>
        <authorList>
            <person name="Goeker M."/>
        </authorList>
    </citation>
    <scope>NUCLEOTIDE SEQUENCE [LARGE SCALE GENOMIC DNA]</scope>
    <source>
        <strain evidence="1 2">DSM 21458</strain>
    </source>
</reference>
<name>A0A841I089_9DEIO</name>